<evidence type="ECO:0000256" key="1">
    <source>
        <dbReference type="SAM" id="Phobius"/>
    </source>
</evidence>
<reference evidence="2 3" key="1">
    <citation type="submission" date="2015-08" db="EMBL/GenBank/DDBJ databases">
        <title>Genome sequence of Streptococcus phocae subsp. phocae ATCC 51973T isolated from liver specimen obtained from seal.</title>
        <authorList>
            <person name="Avendano-Herrera R."/>
        </authorList>
    </citation>
    <scope>NUCLEOTIDE SEQUENCE [LARGE SCALE GENOMIC DNA]</scope>
    <source>
        <strain evidence="2 3">ATCC 51973</strain>
    </source>
</reference>
<dbReference type="EMBL" id="LHQM01000005">
    <property type="protein sequence ID" value="KPJ23047.1"/>
    <property type="molecule type" value="Genomic_DNA"/>
</dbReference>
<comment type="caution">
    <text evidence="2">The sequence shown here is derived from an EMBL/GenBank/DDBJ whole genome shotgun (WGS) entry which is preliminary data.</text>
</comment>
<dbReference type="RefSeq" id="WP_054278174.1">
    <property type="nucleotide sequence ID" value="NZ_LHQM01000005.1"/>
</dbReference>
<protein>
    <submittedName>
        <fullName evidence="2">Uncharacterized protein</fullName>
    </submittedName>
</protein>
<sequence length="64" mass="7262">MIQELNFTPTEIIAVLIVSGILLLILIRSKTYVSIDIPEGTTAQKQQYNANYGAYIQAQNHYYN</sequence>
<keyword evidence="1" id="KW-0472">Membrane</keyword>
<evidence type="ECO:0000313" key="3">
    <source>
        <dbReference type="Proteomes" id="UP000049578"/>
    </source>
</evidence>
<proteinExistence type="predicted"/>
<dbReference type="AlphaFoldDB" id="A0A0P6STC8"/>
<feature type="transmembrane region" description="Helical" evidence="1">
    <location>
        <begin position="6"/>
        <end position="27"/>
    </location>
</feature>
<name>A0A0P6STC8_9STRE</name>
<gene>
    <name evidence="2" type="ORF">AKK44_01300</name>
</gene>
<evidence type="ECO:0000313" key="2">
    <source>
        <dbReference type="EMBL" id="KPJ23047.1"/>
    </source>
</evidence>
<organism evidence="2 3">
    <name type="scientific">Streptococcus phocae</name>
    <dbReference type="NCBI Taxonomy" id="119224"/>
    <lineage>
        <taxon>Bacteria</taxon>
        <taxon>Bacillati</taxon>
        <taxon>Bacillota</taxon>
        <taxon>Bacilli</taxon>
        <taxon>Lactobacillales</taxon>
        <taxon>Streptococcaceae</taxon>
        <taxon>Streptococcus</taxon>
    </lineage>
</organism>
<keyword evidence="1" id="KW-0812">Transmembrane</keyword>
<dbReference type="PATRIC" id="fig|119224.3.peg.1386"/>
<keyword evidence="1" id="KW-1133">Transmembrane helix</keyword>
<dbReference type="STRING" id="119224.AKK44_01300"/>
<accession>A0A0P6STC8</accession>
<dbReference type="Proteomes" id="UP000049578">
    <property type="component" value="Unassembled WGS sequence"/>
</dbReference>
<keyword evidence="3" id="KW-1185">Reference proteome</keyword>